<dbReference type="AlphaFoldDB" id="A0A9Q0NF14"/>
<evidence type="ECO:0000313" key="1">
    <source>
        <dbReference type="EMBL" id="KAJ6648214.1"/>
    </source>
</evidence>
<accession>A0A9Q0NF14</accession>
<proteinExistence type="predicted"/>
<dbReference type="EMBL" id="WJQU01000001">
    <property type="protein sequence ID" value="KAJ6648214.1"/>
    <property type="molecule type" value="Genomic_DNA"/>
</dbReference>
<comment type="caution">
    <text evidence="1">The sequence shown here is derived from an EMBL/GenBank/DDBJ whole genome shotgun (WGS) entry which is preliminary data.</text>
</comment>
<gene>
    <name evidence="1" type="ORF">Bhyg_03441</name>
</gene>
<sequence>MTNGVSFLDTVFTDCDRSVRTNVSTVKGILVGAKRTTTNSFLEHVSRLYVAHGFGSHILHAVA</sequence>
<keyword evidence="2" id="KW-1185">Reference proteome</keyword>
<evidence type="ECO:0000313" key="2">
    <source>
        <dbReference type="Proteomes" id="UP001151699"/>
    </source>
</evidence>
<organism evidence="1 2">
    <name type="scientific">Pseudolycoriella hygida</name>
    <dbReference type="NCBI Taxonomy" id="35572"/>
    <lineage>
        <taxon>Eukaryota</taxon>
        <taxon>Metazoa</taxon>
        <taxon>Ecdysozoa</taxon>
        <taxon>Arthropoda</taxon>
        <taxon>Hexapoda</taxon>
        <taxon>Insecta</taxon>
        <taxon>Pterygota</taxon>
        <taxon>Neoptera</taxon>
        <taxon>Endopterygota</taxon>
        <taxon>Diptera</taxon>
        <taxon>Nematocera</taxon>
        <taxon>Sciaroidea</taxon>
        <taxon>Sciaridae</taxon>
        <taxon>Pseudolycoriella</taxon>
    </lineage>
</organism>
<reference evidence="1" key="1">
    <citation type="submission" date="2022-07" db="EMBL/GenBank/DDBJ databases">
        <authorList>
            <person name="Trinca V."/>
            <person name="Uliana J.V.C."/>
            <person name="Torres T.T."/>
            <person name="Ward R.J."/>
            <person name="Monesi N."/>
        </authorList>
    </citation>
    <scope>NUCLEOTIDE SEQUENCE</scope>
    <source>
        <strain evidence="1">HSMRA1968</strain>
        <tissue evidence="1">Whole embryos</tissue>
    </source>
</reference>
<dbReference type="Proteomes" id="UP001151699">
    <property type="component" value="Chromosome A"/>
</dbReference>
<protein>
    <submittedName>
        <fullName evidence="1">Uncharacterized protein</fullName>
    </submittedName>
</protein>
<name>A0A9Q0NF14_9DIPT</name>